<keyword evidence="1" id="KW-0732">Signal</keyword>
<keyword evidence="5" id="KW-1185">Reference proteome</keyword>
<feature type="chain" id="PRO_5040996496" evidence="1">
    <location>
        <begin position="30"/>
        <end position="2976"/>
    </location>
</feature>
<dbReference type="InterPro" id="IPR011050">
    <property type="entry name" value="Pectin_lyase_fold/virulence"/>
</dbReference>
<dbReference type="EMBL" id="JALBGC010000003">
    <property type="protein sequence ID" value="MCI1188150.1"/>
    <property type="molecule type" value="Genomic_DNA"/>
</dbReference>
<evidence type="ECO:0000313" key="4">
    <source>
        <dbReference type="EMBL" id="MCI1188150.1"/>
    </source>
</evidence>
<dbReference type="InterPro" id="IPR044023">
    <property type="entry name" value="Ig_7"/>
</dbReference>
<dbReference type="Proteomes" id="UP001139193">
    <property type="component" value="Unassembled WGS sequence"/>
</dbReference>
<dbReference type="InterPro" id="IPR026444">
    <property type="entry name" value="Secre_tail"/>
</dbReference>
<sequence length="2976" mass="293423">MHTFLLSSRLGRWLAVAVLALLAAPGAQAQLSGAKAIPGDYATVAAAITALNAGGVGAGGVTFNIAAGYTETFASPTAGAITATGTAANPIVFQKSGSGANPKITAGVGTTTNLDAIISLSGSDYVTLDGLELAENAANTTATTQMEFGIALFRPSATDGCQFNVVRNCVITLNKANTGTFGIYGAASTAASATSVAATAPSGANSSNKVSGNIITNSASGMYFTASTSTTLANYDQSNEVGVTAANQVYNFGTTATGWGIGGNYQNGFRVLNNVVNNTLNYVGGTTVPVAASTVTSTLRGIYGNTAPSASIDITGNTITLASGATTSTTTGIDNGIGSTAASNTVNITNNTVTISSATVTTGAVVGITSSASAATVNVTGNTVSNCSLSGATTAVFTAISNSASAGTITLSNNTVSNNTATGTGTMSLISGGSPTALTMNSNTLTGNSKPPAAPSASITLQCLVSSTTAVTANNNTVSNNTIVISGTSTSAGTVYGYSNGGSPTAETLTSNSFSGLSVSGTSTATTHLVVGIRTNTSTSDVQTITQNTINGLAIAGSGSGTVNGFSFLLGGGTGTLISRNKVYDLSAVGAGATVNGISISGGGTYLVANNLLGDLRTPAATGLTAVSGVAVSGGTAANLYYNTLYLNASSSATPFGTSGIYLATTATTADLRNNIVVNKSTAAGTGLTVALRRSAAALTGYASTSNNNLYYAGTPSATQVLYYDGTTAYQTLGALQGAVAPRESSSVTEDAPFLSTTGSAATFLHINPAVATQVESGAAPLASVTTDFDGDARNATTPDIGADEGTFTPQDLSGPAIAFTPLGSTASTASRTLAVTITDPSGVATGANAPRLYFRKGTTGAFAFVNPNSVSGSTYTFTFDYSLIGGAAGFDVIQYYVAAQDALGNASTNPGGGSGANPPGTTPPTSVYQYLIQGALAGTYYVGTSTSPNPARTYPTLTAAVNAYNANTLGGAVTFLLLDAAYSASTGETFPIAIFNQADASATNTLTISPNTGVSATVTAAGSVLVLASSRYVTIDGSNTTGGTTRNLTLTNSTLTASTYGVGLLLQSGQTQGNQFATIRNVNVVGGGLTTNATLGIVLAGADNDNVTLQNNSVVGVTTGIQAAGTALASAGGLDNLALTGNVVGPTTATTGANINGTGILLSNVIAPSVTGNTVQNVISTGTALGLQVQNATTPTVTGNSVLNVVTSAGAATGLALFASTGGTLSQNLLQGLTGNSSTGLSVGLLLGSGTTGVVIDRNRLQGLTEVNTGGNGVKGIEVQTAQTAANVRISNNFVQVPGATGFSGTTYSNAGIRLSGTQSGINLYYNSVNLTGTDTYNIASISAGLVVLTGSTALDIRNNIFRNSIVNSGNAGAKAYAFYSTAPAAAFTTLNYNDYFASGTQAVLAYFGGADVTTLAALRTATTQDANSVSADPQYVSATDLHAVASALNNAATPIASVTLDIDGETRSATTPDIGADEFTPAPIDVAATALLNPLTVGCYGASETVAVSITNNTGTALNFALNPTTVTVTVTKPDNSTQTFTTTLNTGTLAANTAQTVTLPGTLNLTNAGTYSFAVTTTTTGDGTPGNDNLTVTRTVVGVAAQPQLVTFTGFTGANLSTVFPGWSEAAGATVPTGTTSLWTNQTGFGSTGNTTAKVNLYGAATARNEWILSPKFLATSSTVLTFDAGLSDFGSTSADPAGMTGTDDFVEVRISTDCGQTFTRIPTFAQFNAANQPTNGSLRNYSVDLSAYSGQQIILGFFASTGTTQDTPDYDFHLDNISVRSPLPIDLGPLALVTPTATQGCYTAAETVSVSVTNLGSQTLDFAANPATVTAVVTTPSGPQTLTGSITTGTLGAGANQTVTLAPTLDMSAAGTYSFAITATVAGDQTTSNDALAAVTRTVAAPVAGTLAPASSTICVSGTASLTLTGAANGTIQYQSSTDNVTFTDVAGATSAAFTTPVLTSTTYYRAQVRCGTAVATSNVSTLTVNNPLVASTNTPLSICSGSTATLSATASAGYSIRFFSTATGGTALTSTTAGSYTTPALTASTTYYAEAFTGSSASVGPLTNAIGTGSTSTVSNYLQFNVSQPTTLLGVNVYPGAAGNVVIDYRSSTGTLIQTATVAVTAAQVNTKTFIPLNFSLVAGTAQRLVIGTGSVSLYRNDSGASYPYTGGGVTITGNSFDAAYYYYYYDWSVSSECASAARTAIQVNVTQPATASFTTASGTTCGTSAYQLAGTVGGSATGGTYTSSGTGTFSPDANTLTATYTPSAADVAAGTVTITLTSAGSTPCPAATASFALSISPAPVATFSYPAATTYCAGSASTVTPTLGSSATAGTFSSTTGLTIDPATGVITLSSSTAGTYTVTNTVAASGACAAVSATATATITPATTATFSYGGGTFCVTGTNPTATVTGTAGGTFSSTSGLTINATTGAITLSSSTPGTYTVTYTVAGPCGSSSTQLVTITTAPVATFSYGTSPSYCVSGATNPAPSFGTGASGGVFSSTAGLTIDPATGTITLASSTPGTYTVTNTIAANGGCAAATATAQVTITAAPLATFSYGTTSTFCVSGTTAPAVVLGTGATAGTFSSTAGLTLNATTGAITLSSSTPGTYTVTNTLAAANGCAAATATAQVTITAAPLATFSYGTTSTFCVTGATSPTVVLGTGSTAGTFSSTAGLTINASTGAITLSSSTPGTYTVTNTVAAANGCAAATATAQVTITAAPLATFSYASASACAGSAALLTPTLGTGATAGTFSSAAGLTINATTGVVDPATSTAGTYTVTNTVAASGGCAAATGTTTVTINALPATPTYTYTYPTRSTVLFTSSVAPAGTTYQWYLNGGIIAGATSQTYTANGAVAPGNYTVRFISTATGCQSAPSTVLVVTATNQALAGSSLRLFPNPTPSGQVTLELTGYRSATQLTVLDALGRVVTQQLLPANAGTATHALDLTGAATGVYLLRLSNADGVETHRLVRE</sequence>
<comment type="caution">
    <text evidence="4">The sequence shown here is derived from an EMBL/GenBank/DDBJ whole genome shotgun (WGS) entry which is preliminary data.</text>
</comment>
<organism evidence="4 5">
    <name type="scientific">Hymenobacter cyanobacteriorum</name>
    <dbReference type="NCBI Taxonomy" id="2926463"/>
    <lineage>
        <taxon>Bacteria</taxon>
        <taxon>Pseudomonadati</taxon>
        <taxon>Bacteroidota</taxon>
        <taxon>Cytophagia</taxon>
        <taxon>Cytophagales</taxon>
        <taxon>Hymenobacteraceae</taxon>
        <taxon>Hymenobacter</taxon>
    </lineage>
</organism>
<evidence type="ECO:0000256" key="1">
    <source>
        <dbReference type="SAM" id="SignalP"/>
    </source>
</evidence>
<feature type="domain" description="Ig-like" evidence="3">
    <location>
        <begin position="1996"/>
        <end position="2059"/>
    </location>
</feature>
<reference evidence="4" key="1">
    <citation type="submission" date="2022-03" db="EMBL/GenBank/DDBJ databases">
        <title>Bacterial whole genome sequence for Hymenobacter sp. DH14.</title>
        <authorList>
            <person name="Le V."/>
        </authorList>
    </citation>
    <scope>NUCLEOTIDE SEQUENCE</scope>
    <source>
        <strain evidence="4">DH14</strain>
    </source>
</reference>
<dbReference type="SMART" id="SM00710">
    <property type="entry name" value="PbH1"/>
    <property type="match status" value="18"/>
</dbReference>
<dbReference type="Pfam" id="PF19081">
    <property type="entry name" value="Ig_7"/>
    <property type="match status" value="1"/>
</dbReference>
<protein>
    <submittedName>
        <fullName evidence="4">T9SS type A sorting domain-containing protein</fullName>
    </submittedName>
</protein>
<proteinExistence type="predicted"/>
<evidence type="ECO:0000313" key="5">
    <source>
        <dbReference type="Proteomes" id="UP001139193"/>
    </source>
</evidence>
<dbReference type="InterPro" id="IPR006626">
    <property type="entry name" value="PbH1"/>
</dbReference>
<evidence type="ECO:0000259" key="3">
    <source>
        <dbReference type="Pfam" id="PF19081"/>
    </source>
</evidence>
<evidence type="ECO:0000259" key="2">
    <source>
        <dbReference type="Pfam" id="PF18962"/>
    </source>
</evidence>
<dbReference type="RefSeq" id="WP_241936416.1">
    <property type="nucleotide sequence ID" value="NZ_JALBGC010000003.1"/>
</dbReference>
<name>A0A9X1VJG3_9BACT</name>
<dbReference type="SUPFAM" id="SSF51126">
    <property type="entry name" value="Pectin lyase-like"/>
    <property type="match status" value="1"/>
</dbReference>
<dbReference type="Gene3D" id="2.160.20.10">
    <property type="entry name" value="Single-stranded right-handed beta-helix, Pectin lyase-like"/>
    <property type="match status" value="2"/>
</dbReference>
<feature type="signal peptide" evidence="1">
    <location>
        <begin position="1"/>
        <end position="29"/>
    </location>
</feature>
<gene>
    <name evidence="4" type="ORF">MON38_12040</name>
</gene>
<accession>A0A9X1VJG3</accession>
<dbReference type="NCBIfam" id="TIGR04183">
    <property type="entry name" value="Por_Secre_tail"/>
    <property type="match status" value="1"/>
</dbReference>
<feature type="domain" description="Secretion system C-terminal sorting" evidence="2">
    <location>
        <begin position="2899"/>
        <end position="2973"/>
    </location>
</feature>
<dbReference type="Pfam" id="PF18962">
    <property type="entry name" value="Por_Secre_tail"/>
    <property type="match status" value="1"/>
</dbReference>
<dbReference type="InterPro" id="IPR012334">
    <property type="entry name" value="Pectin_lyas_fold"/>
</dbReference>